<accession>A0A4Z1PHM1</accession>
<reference evidence="2 3" key="1">
    <citation type="submission" date="2019-04" db="EMBL/GenBank/DDBJ databases">
        <title>High contiguity whole genome sequence and gene annotation resource for two Venturia nashicola isolates.</title>
        <authorList>
            <person name="Prokchorchik M."/>
            <person name="Won K."/>
            <person name="Lee Y."/>
            <person name="Choi E.D."/>
            <person name="Segonzac C."/>
            <person name="Sohn K.H."/>
        </authorList>
    </citation>
    <scope>NUCLEOTIDE SEQUENCE [LARGE SCALE GENOMIC DNA]</scope>
    <source>
        <strain evidence="2 3">PRI2</strain>
    </source>
</reference>
<dbReference type="EMBL" id="SNSC02000004">
    <property type="protein sequence ID" value="TID25021.1"/>
    <property type="molecule type" value="Genomic_DNA"/>
</dbReference>
<organism evidence="2 3">
    <name type="scientific">Venturia nashicola</name>
    <dbReference type="NCBI Taxonomy" id="86259"/>
    <lineage>
        <taxon>Eukaryota</taxon>
        <taxon>Fungi</taxon>
        <taxon>Dikarya</taxon>
        <taxon>Ascomycota</taxon>
        <taxon>Pezizomycotina</taxon>
        <taxon>Dothideomycetes</taxon>
        <taxon>Pleosporomycetidae</taxon>
        <taxon>Venturiales</taxon>
        <taxon>Venturiaceae</taxon>
        <taxon>Venturia</taxon>
    </lineage>
</organism>
<evidence type="ECO:0000313" key="2">
    <source>
        <dbReference type="EMBL" id="TID25021.1"/>
    </source>
</evidence>
<evidence type="ECO:0000256" key="1">
    <source>
        <dbReference type="SAM" id="MobiDB-lite"/>
    </source>
</evidence>
<sequence length="412" mass="45616">MASTVTIGKSYFEALLRRYVLLRVHIPPEPCRQPQGVPYTDGLADWLTGGLADFQPQCRVSQHTNETSDPTVTNNFISLTHAEHSYLRAQAREYAILRNALLQGGLTPETLDLLITGADSEQNDEEPGFQSHHQYNRQPAVDATLTKSGAADLTLDPSDRTCNNPYLSQPHNYGRSYSFGAADSGVTFAGKDEEPTGSASRLAFLHNEQRTILFTNLSDKTTHKDITDLIEVRWNDRQFRLLSHVANKIAGGATRNIVIRNGASKNLSERGIRDDMEHIHNLIVISVHFVRQDIYISTNSVHNSLFARTCMMSRALYKGLKIEWYPDECAAPIKDPLPAPTIVPQRMSRASSASLPPNKRQSKVSSSNLYSLLDMDGSEEDDSSDADNTTTSQAGFPSNGVRINWTDAAVIV</sequence>
<name>A0A4Z1PHM1_9PEZI</name>
<comment type="caution">
    <text evidence="2">The sequence shown here is derived from an EMBL/GenBank/DDBJ whole genome shotgun (WGS) entry which is preliminary data.</text>
</comment>
<protein>
    <submittedName>
        <fullName evidence="2">Uncharacterized protein</fullName>
    </submittedName>
</protein>
<evidence type="ECO:0000313" key="3">
    <source>
        <dbReference type="Proteomes" id="UP000298493"/>
    </source>
</evidence>
<proteinExistence type="predicted"/>
<keyword evidence="3" id="KW-1185">Reference proteome</keyword>
<feature type="region of interest" description="Disordered" evidence="1">
    <location>
        <begin position="340"/>
        <end position="398"/>
    </location>
</feature>
<dbReference type="Proteomes" id="UP000298493">
    <property type="component" value="Unassembled WGS sequence"/>
</dbReference>
<gene>
    <name evidence="2" type="ORF">E6O75_ATG04226</name>
</gene>
<dbReference type="AlphaFoldDB" id="A0A4Z1PHM1"/>
<dbReference type="STRING" id="86259.A0A4Z1PHM1"/>
<feature type="compositionally biased region" description="Acidic residues" evidence="1">
    <location>
        <begin position="376"/>
        <end position="385"/>
    </location>
</feature>